<proteinExistence type="predicted"/>
<sequence length="184" mass="20658">MPNIVICCCRLNPLVVGEGCVCKSATRLLSGATMDNHSVMLEHTLVLAGETVDSGQVWQVMRVEHQLIQFIFWRFFPCQGWPSATQIPLDTYRDHMRRAVAEAARRRDRSLTSSTSALRLHDTVNLKSESGISSRQNSSVGRKRLAVSRTRDDLESKGSENEPLLSCSNNGRRSYLTDDNVQHI</sequence>
<dbReference type="EMBL" id="CAXAQS010000770">
    <property type="protein sequence ID" value="CAK9253069.1"/>
    <property type="molecule type" value="Genomic_DNA"/>
</dbReference>
<protein>
    <submittedName>
        <fullName evidence="2">Uncharacterized protein</fullName>
    </submittedName>
</protein>
<reference evidence="2" key="1">
    <citation type="submission" date="2024-02" db="EMBL/GenBank/DDBJ databases">
        <authorList>
            <consortium name="ELIXIR-Norway"/>
            <consortium name="Elixir Norway"/>
        </authorList>
    </citation>
    <scope>NUCLEOTIDE SEQUENCE</scope>
</reference>
<dbReference type="Proteomes" id="UP001497444">
    <property type="component" value="Unassembled WGS sequence"/>
</dbReference>
<feature type="region of interest" description="Disordered" evidence="1">
    <location>
        <begin position="128"/>
        <end position="184"/>
    </location>
</feature>
<organism evidence="2 3">
    <name type="scientific">Sphagnum jensenii</name>
    <dbReference type="NCBI Taxonomy" id="128206"/>
    <lineage>
        <taxon>Eukaryota</taxon>
        <taxon>Viridiplantae</taxon>
        <taxon>Streptophyta</taxon>
        <taxon>Embryophyta</taxon>
        <taxon>Bryophyta</taxon>
        <taxon>Sphagnophytina</taxon>
        <taxon>Sphagnopsida</taxon>
        <taxon>Sphagnales</taxon>
        <taxon>Sphagnaceae</taxon>
        <taxon>Sphagnum</taxon>
    </lineage>
</organism>
<comment type="caution">
    <text evidence="2">The sequence shown here is derived from an EMBL/GenBank/DDBJ whole genome shotgun (WGS) entry which is preliminary data.</text>
</comment>
<keyword evidence="3" id="KW-1185">Reference proteome</keyword>
<feature type="compositionally biased region" description="Basic and acidic residues" evidence="1">
    <location>
        <begin position="149"/>
        <end position="160"/>
    </location>
</feature>
<gene>
    <name evidence="2" type="ORF">CSSPJE1EN1_LOCUS28447</name>
</gene>
<evidence type="ECO:0000313" key="3">
    <source>
        <dbReference type="Proteomes" id="UP001497444"/>
    </source>
</evidence>
<name>A0ABP0VF56_9BRYO</name>
<feature type="compositionally biased region" description="Polar residues" evidence="1">
    <location>
        <begin position="166"/>
        <end position="184"/>
    </location>
</feature>
<evidence type="ECO:0000313" key="2">
    <source>
        <dbReference type="EMBL" id="CAK9253069.1"/>
    </source>
</evidence>
<accession>A0ABP0VF56</accession>
<feature type="compositionally biased region" description="Polar residues" evidence="1">
    <location>
        <begin position="128"/>
        <end position="140"/>
    </location>
</feature>
<evidence type="ECO:0000256" key="1">
    <source>
        <dbReference type="SAM" id="MobiDB-lite"/>
    </source>
</evidence>